<keyword evidence="1" id="KW-1133">Transmembrane helix</keyword>
<evidence type="ECO:0000313" key="3">
    <source>
        <dbReference type="Proteomes" id="UP000438448"/>
    </source>
</evidence>
<feature type="transmembrane region" description="Helical" evidence="1">
    <location>
        <begin position="52"/>
        <end position="72"/>
    </location>
</feature>
<dbReference type="Proteomes" id="UP000438448">
    <property type="component" value="Unassembled WGS sequence"/>
</dbReference>
<comment type="caution">
    <text evidence="2">The sequence shown here is derived from an EMBL/GenBank/DDBJ whole genome shotgun (WGS) entry which is preliminary data.</text>
</comment>
<dbReference type="RefSeq" id="WP_153415719.1">
    <property type="nucleotide sequence ID" value="NZ_WEGK01000025.1"/>
</dbReference>
<name>A0A7K0DDV1_9NOCA</name>
<reference evidence="2 3" key="1">
    <citation type="submission" date="2019-10" db="EMBL/GenBank/DDBJ databases">
        <title>Nocardia macrotermitis sp. nov. and Nocardia aurantia sp. nov., isolated from the gut of fungus growing-termite Macrotermes natalensis.</title>
        <authorList>
            <person name="Benndorf R."/>
            <person name="Schwitalla J."/>
            <person name="Martin K."/>
            <person name="De Beer W."/>
            <person name="Kaster A.-K."/>
            <person name="Vollmers J."/>
            <person name="Poulsen M."/>
            <person name="Beemelmanns C."/>
        </authorList>
    </citation>
    <scope>NUCLEOTIDE SEQUENCE [LARGE SCALE GENOMIC DNA]</scope>
    <source>
        <strain evidence="2 3">RB20</strain>
    </source>
</reference>
<evidence type="ECO:0000256" key="1">
    <source>
        <dbReference type="SAM" id="Phobius"/>
    </source>
</evidence>
<evidence type="ECO:0000313" key="2">
    <source>
        <dbReference type="EMBL" id="MQY23980.1"/>
    </source>
</evidence>
<gene>
    <name evidence="2" type="ORF">NRB20_71130</name>
</gene>
<keyword evidence="3" id="KW-1185">Reference proteome</keyword>
<dbReference type="OrthoDB" id="4948328at2"/>
<dbReference type="AlphaFoldDB" id="A0A7K0DDV1"/>
<sequence>MSLTLTPNHPAAVHLRRLFLAVITGSFVFLLVWIIYLATSLPEHREVAHWDVAWVGFDCFLVAAIGMTALWAWLRRPILIPWAIITATLLCCDAWFDIVLDWNTPELPISLLSAGLGELPLAALLFYAARRLIRLSMAAAWARSGRGEPPRMWRVRMSVLDRPAAPRDEHPAEH</sequence>
<feature type="transmembrane region" description="Helical" evidence="1">
    <location>
        <begin position="18"/>
        <end position="40"/>
    </location>
</feature>
<protein>
    <submittedName>
        <fullName evidence="2">Uncharacterized protein</fullName>
    </submittedName>
</protein>
<keyword evidence="1" id="KW-0812">Transmembrane</keyword>
<organism evidence="2 3">
    <name type="scientific">Nocardia macrotermitis</name>
    <dbReference type="NCBI Taxonomy" id="2585198"/>
    <lineage>
        <taxon>Bacteria</taxon>
        <taxon>Bacillati</taxon>
        <taxon>Actinomycetota</taxon>
        <taxon>Actinomycetes</taxon>
        <taxon>Mycobacteriales</taxon>
        <taxon>Nocardiaceae</taxon>
        <taxon>Nocardia</taxon>
    </lineage>
</organism>
<keyword evidence="1" id="KW-0472">Membrane</keyword>
<accession>A0A7K0DDV1</accession>
<feature type="transmembrane region" description="Helical" evidence="1">
    <location>
        <begin position="108"/>
        <end position="129"/>
    </location>
</feature>
<proteinExistence type="predicted"/>
<dbReference type="EMBL" id="WEGK01000025">
    <property type="protein sequence ID" value="MQY23980.1"/>
    <property type="molecule type" value="Genomic_DNA"/>
</dbReference>
<feature type="transmembrane region" description="Helical" evidence="1">
    <location>
        <begin position="79"/>
        <end position="96"/>
    </location>
</feature>